<dbReference type="InterPro" id="IPR036028">
    <property type="entry name" value="SH3-like_dom_sf"/>
</dbReference>
<dbReference type="Proteomes" id="UP000324800">
    <property type="component" value="Unassembled WGS sequence"/>
</dbReference>
<comment type="caution">
    <text evidence="1">The sequence shown here is derived from an EMBL/GenBank/DDBJ whole genome shotgun (WGS) entry which is preliminary data.</text>
</comment>
<dbReference type="EMBL" id="SNRW01004063">
    <property type="protein sequence ID" value="KAA6388241.1"/>
    <property type="molecule type" value="Genomic_DNA"/>
</dbReference>
<name>A0A5J4VZY8_9EUKA</name>
<reference evidence="1 2" key="1">
    <citation type="submission" date="2019-03" db="EMBL/GenBank/DDBJ databases">
        <title>Single cell metagenomics reveals metabolic interactions within the superorganism composed of flagellate Streblomastix strix and complex community of Bacteroidetes bacteria on its surface.</title>
        <authorList>
            <person name="Treitli S.C."/>
            <person name="Kolisko M."/>
            <person name="Husnik F."/>
            <person name="Keeling P."/>
            <person name="Hampl V."/>
        </authorList>
    </citation>
    <scope>NUCLEOTIDE SEQUENCE [LARGE SCALE GENOMIC DNA]</scope>
    <source>
        <strain evidence="1">ST1C</strain>
    </source>
</reference>
<evidence type="ECO:0008006" key="3">
    <source>
        <dbReference type="Google" id="ProtNLM"/>
    </source>
</evidence>
<evidence type="ECO:0000313" key="1">
    <source>
        <dbReference type="EMBL" id="KAA6388241.1"/>
    </source>
</evidence>
<dbReference type="AlphaFoldDB" id="A0A5J4VZY8"/>
<evidence type="ECO:0000313" key="2">
    <source>
        <dbReference type="Proteomes" id="UP000324800"/>
    </source>
</evidence>
<organism evidence="1 2">
    <name type="scientific">Streblomastix strix</name>
    <dbReference type="NCBI Taxonomy" id="222440"/>
    <lineage>
        <taxon>Eukaryota</taxon>
        <taxon>Metamonada</taxon>
        <taxon>Preaxostyla</taxon>
        <taxon>Oxymonadida</taxon>
        <taxon>Streblomastigidae</taxon>
        <taxon>Streblomastix</taxon>
    </lineage>
</organism>
<sequence length="225" mass="25775">MSNPSQYFEVIADYAGIEGNTKYIPVMKGDVVRLIKKKHKYFKVEKDGRIGKIYGPYVLPDPIFNNIENSVIKTPNALHSLCTLTCYKINIHFRQENDQQAYQIRDRSRRCLHDIQKRGDASAHTKLVNANYARVLVIAISTASGSGEEKDEEIWIGLSSIFQFFSNLNKGKQYNPIFPPQPLLARRSVEQIEEEGGNEEIEAQLINIRGKWDIKVWVNRATGYL</sequence>
<protein>
    <recommendedName>
        <fullName evidence="3">SH3 domain-containing protein</fullName>
    </recommendedName>
</protein>
<feature type="non-terminal residue" evidence="1">
    <location>
        <position position="225"/>
    </location>
</feature>
<proteinExistence type="predicted"/>
<accession>A0A5J4VZY8</accession>
<gene>
    <name evidence="1" type="ORF">EZS28_016234</name>
</gene>
<dbReference type="SUPFAM" id="SSF50044">
    <property type="entry name" value="SH3-domain"/>
    <property type="match status" value="1"/>
</dbReference>